<organism evidence="1">
    <name type="scientific">marine sediment metagenome</name>
    <dbReference type="NCBI Taxonomy" id="412755"/>
    <lineage>
        <taxon>unclassified sequences</taxon>
        <taxon>metagenomes</taxon>
        <taxon>ecological metagenomes</taxon>
    </lineage>
</organism>
<reference evidence="1" key="1">
    <citation type="journal article" date="2015" name="Nature">
        <title>Complex archaea that bridge the gap between prokaryotes and eukaryotes.</title>
        <authorList>
            <person name="Spang A."/>
            <person name="Saw J.H."/>
            <person name="Jorgensen S.L."/>
            <person name="Zaremba-Niedzwiedzka K."/>
            <person name="Martijn J."/>
            <person name="Lind A.E."/>
            <person name="van Eijk R."/>
            <person name="Schleper C."/>
            <person name="Guy L."/>
            <person name="Ettema T.J."/>
        </authorList>
    </citation>
    <scope>NUCLEOTIDE SEQUENCE</scope>
</reference>
<name>A0A0F9QMB0_9ZZZZ</name>
<gene>
    <name evidence="1" type="ORF">LCGC14_0701420</name>
</gene>
<evidence type="ECO:0000313" key="1">
    <source>
        <dbReference type="EMBL" id="KKN43599.1"/>
    </source>
</evidence>
<protein>
    <submittedName>
        <fullName evidence="1">Uncharacterized protein</fullName>
    </submittedName>
</protein>
<proteinExistence type="predicted"/>
<sequence length="85" mass="9406">MKIIKIVTVVILFALFTLSACAGNIRTTIKMPDTKKRYEVSSKSDALVSIEKKGVKVTVDNRGRPGFFEQLLGAMFLGASNRKEK</sequence>
<comment type="caution">
    <text evidence="1">The sequence shown here is derived from an EMBL/GenBank/DDBJ whole genome shotgun (WGS) entry which is preliminary data.</text>
</comment>
<dbReference type="PROSITE" id="PS51257">
    <property type="entry name" value="PROKAR_LIPOPROTEIN"/>
    <property type="match status" value="1"/>
</dbReference>
<accession>A0A0F9QMB0</accession>
<dbReference type="EMBL" id="LAZR01001501">
    <property type="protein sequence ID" value="KKN43599.1"/>
    <property type="molecule type" value="Genomic_DNA"/>
</dbReference>
<dbReference type="AlphaFoldDB" id="A0A0F9QMB0"/>